<dbReference type="EMBL" id="WIVE01000005">
    <property type="protein sequence ID" value="MQX35581.1"/>
    <property type="molecule type" value="Genomic_DNA"/>
</dbReference>
<accession>A0A7X1ZDK7</accession>
<dbReference type="OrthoDB" id="509852at2"/>
<dbReference type="CDD" id="cd03042">
    <property type="entry name" value="GST_N_Zeta"/>
    <property type="match status" value="1"/>
</dbReference>
<dbReference type="AlphaFoldDB" id="A0A7X1ZDK7"/>
<sequence>MKLYTYWRSSAAYRVRIALDLKGLPREDAPVHLVRDGGEHRRPDYAALNPQRLVPTLVLDDGTVLTQSLAILEYLDETHPTPPLLPADPVARAQARALAQAIAMDIHPVNNLRVLNRLADQFGADAAAKAAWYRHWIAEGLAGVEALLTRTPATGAFCHGESPGLADVCLVPQVYNARRFEVDLSPFPTVARIDAACRALPAFQSAAPEAQPDAG</sequence>
<dbReference type="PROSITE" id="PS50404">
    <property type="entry name" value="GST_NTER"/>
    <property type="match status" value="1"/>
</dbReference>
<dbReference type="Pfam" id="PF13409">
    <property type="entry name" value="GST_N_2"/>
    <property type="match status" value="1"/>
</dbReference>
<evidence type="ECO:0000313" key="5">
    <source>
        <dbReference type="Proteomes" id="UP000434582"/>
    </source>
</evidence>
<reference evidence="4 5" key="1">
    <citation type="submission" date="2019-10" db="EMBL/GenBank/DDBJ databases">
        <title>Draft whole-genome sequence of the purple nonsulfur photosynthetic bacterium Roseospira navarrensis DSM 15114.</title>
        <authorList>
            <person name="Kyndt J.A."/>
            <person name="Meyer T.E."/>
        </authorList>
    </citation>
    <scope>NUCLEOTIDE SEQUENCE [LARGE SCALE GENOMIC DNA]</scope>
    <source>
        <strain evidence="4 5">DSM 15114</strain>
    </source>
</reference>
<dbReference type="InterPro" id="IPR040079">
    <property type="entry name" value="Glutathione_S-Trfase"/>
</dbReference>
<dbReference type="NCBIfam" id="TIGR01262">
    <property type="entry name" value="maiA"/>
    <property type="match status" value="1"/>
</dbReference>
<dbReference type="Proteomes" id="UP000434582">
    <property type="component" value="Unassembled WGS sequence"/>
</dbReference>
<dbReference type="InterPro" id="IPR034330">
    <property type="entry name" value="GST_Zeta_C"/>
</dbReference>
<feature type="domain" description="GST N-terminal" evidence="2">
    <location>
        <begin position="1"/>
        <end position="83"/>
    </location>
</feature>
<dbReference type="SFLD" id="SFLDG00358">
    <property type="entry name" value="Main_(cytGST)"/>
    <property type="match status" value="1"/>
</dbReference>
<dbReference type="FunFam" id="1.20.1050.10:FF:000017">
    <property type="entry name" value="Maleylacetoacetate isomerase"/>
    <property type="match status" value="1"/>
</dbReference>
<dbReference type="Gene3D" id="1.20.1050.10">
    <property type="match status" value="1"/>
</dbReference>
<dbReference type="Gene3D" id="3.40.30.10">
    <property type="entry name" value="Glutaredoxin"/>
    <property type="match status" value="1"/>
</dbReference>
<evidence type="ECO:0000259" key="2">
    <source>
        <dbReference type="PROSITE" id="PS50404"/>
    </source>
</evidence>
<dbReference type="RefSeq" id="WP_153341222.1">
    <property type="nucleotide sequence ID" value="NZ_WIVE01000005.1"/>
</dbReference>
<dbReference type="GO" id="GO:0016034">
    <property type="term" value="F:maleylacetoacetate isomerase activity"/>
    <property type="evidence" value="ECO:0007669"/>
    <property type="project" value="UniProtKB-EC"/>
</dbReference>
<dbReference type="GO" id="GO:0006559">
    <property type="term" value="P:L-phenylalanine catabolic process"/>
    <property type="evidence" value="ECO:0007669"/>
    <property type="project" value="TreeGrafter"/>
</dbReference>
<organism evidence="4 5">
    <name type="scientific">Roseospira navarrensis</name>
    <dbReference type="NCBI Taxonomy" id="140058"/>
    <lineage>
        <taxon>Bacteria</taxon>
        <taxon>Pseudomonadati</taxon>
        <taxon>Pseudomonadota</taxon>
        <taxon>Alphaproteobacteria</taxon>
        <taxon>Rhodospirillales</taxon>
        <taxon>Rhodospirillaceae</taxon>
        <taxon>Roseospira</taxon>
    </lineage>
</organism>
<dbReference type="PROSITE" id="PS50405">
    <property type="entry name" value="GST_CTER"/>
    <property type="match status" value="1"/>
</dbReference>
<name>A0A7X1ZDK7_9PROT</name>
<dbReference type="InterPro" id="IPR005955">
    <property type="entry name" value="GST_Zeta"/>
</dbReference>
<dbReference type="InterPro" id="IPR034333">
    <property type="entry name" value="GST_Zeta_N"/>
</dbReference>
<dbReference type="InterPro" id="IPR036249">
    <property type="entry name" value="Thioredoxin-like_sf"/>
</dbReference>
<dbReference type="SUPFAM" id="SSF52833">
    <property type="entry name" value="Thioredoxin-like"/>
    <property type="match status" value="1"/>
</dbReference>
<dbReference type="InterPro" id="IPR010987">
    <property type="entry name" value="Glutathione-S-Trfase_C-like"/>
</dbReference>
<gene>
    <name evidence="4" type="primary">maiA</name>
    <name evidence="4" type="ORF">GHC57_03525</name>
</gene>
<dbReference type="SFLD" id="SFLDS00019">
    <property type="entry name" value="Glutathione_Transferase_(cytos"/>
    <property type="match status" value="1"/>
</dbReference>
<dbReference type="GO" id="GO:0005737">
    <property type="term" value="C:cytoplasm"/>
    <property type="evidence" value="ECO:0007669"/>
    <property type="project" value="InterPro"/>
</dbReference>
<dbReference type="SUPFAM" id="SSF47616">
    <property type="entry name" value="GST C-terminal domain-like"/>
    <property type="match status" value="1"/>
</dbReference>
<evidence type="ECO:0000313" key="4">
    <source>
        <dbReference type="EMBL" id="MQX35581.1"/>
    </source>
</evidence>
<protein>
    <submittedName>
        <fullName evidence="4">Maleylacetoacetate isomerase</fullName>
        <ecNumber evidence="4">5.2.1.2</ecNumber>
    </submittedName>
</protein>
<keyword evidence="4" id="KW-0413">Isomerase</keyword>
<evidence type="ECO:0000256" key="1">
    <source>
        <dbReference type="ARBA" id="ARBA00010007"/>
    </source>
</evidence>
<feature type="domain" description="GST C-terminal" evidence="3">
    <location>
        <begin position="88"/>
        <end position="215"/>
    </location>
</feature>
<evidence type="ECO:0000259" key="3">
    <source>
        <dbReference type="PROSITE" id="PS50405"/>
    </source>
</evidence>
<comment type="similarity">
    <text evidence="1">Belongs to the GST superfamily. Zeta family.</text>
</comment>
<dbReference type="GO" id="GO:0006749">
    <property type="term" value="P:glutathione metabolic process"/>
    <property type="evidence" value="ECO:0007669"/>
    <property type="project" value="TreeGrafter"/>
</dbReference>
<dbReference type="PANTHER" id="PTHR42673">
    <property type="entry name" value="MALEYLACETOACETATE ISOMERASE"/>
    <property type="match status" value="1"/>
</dbReference>
<dbReference type="CDD" id="cd03191">
    <property type="entry name" value="GST_C_Zeta"/>
    <property type="match status" value="1"/>
</dbReference>
<dbReference type="EC" id="5.2.1.2" evidence="4"/>
<proteinExistence type="inferred from homology"/>
<dbReference type="PANTHER" id="PTHR42673:SF21">
    <property type="entry name" value="GLUTATHIONE S-TRANSFERASE YFCF"/>
    <property type="match status" value="1"/>
</dbReference>
<comment type="caution">
    <text evidence="4">The sequence shown here is derived from an EMBL/GenBank/DDBJ whole genome shotgun (WGS) entry which is preliminary data.</text>
</comment>
<dbReference type="InterPro" id="IPR036282">
    <property type="entry name" value="Glutathione-S-Trfase_C_sf"/>
</dbReference>
<dbReference type="GO" id="GO:0004364">
    <property type="term" value="F:glutathione transferase activity"/>
    <property type="evidence" value="ECO:0007669"/>
    <property type="project" value="TreeGrafter"/>
</dbReference>
<dbReference type="InterPro" id="IPR004045">
    <property type="entry name" value="Glutathione_S-Trfase_N"/>
</dbReference>
<keyword evidence="5" id="KW-1185">Reference proteome</keyword>